<dbReference type="Proteomes" id="UP001494672">
    <property type="component" value="Unassembled WGS sequence"/>
</dbReference>
<keyword evidence="2" id="KW-0812">Transmembrane</keyword>
<organism evidence="4 5">
    <name type="scientific">Coprococcus aceti</name>
    <dbReference type="NCBI Taxonomy" id="2981786"/>
    <lineage>
        <taxon>Bacteria</taxon>
        <taxon>Bacillati</taxon>
        <taxon>Bacillota</taxon>
        <taxon>Clostridia</taxon>
        <taxon>Lachnospirales</taxon>
        <taxon>Lachnospiraceae</taxon>
        <taxon>Coprococcus</taxon>
    </lineage>
</organism>
<feature type="region of interest" description="Disordered" evidence="1">
    <location>
        <begin position="452"/>
        <end position="479"/>
    </location>
</feature>
<evidence type="ECO:0000256" key="1">
    <source>
        <dbReference type="SAM" id="MobiDB-lite"/>
    </source>
</evidence>
<feature type="compositionally biased region" description="Low complexity" evidence="1">
    <location>
        <begin position="377"/>
        <end position="389"/>
    </location>
</feature>
<gene>
    <name evidence="4" type="ORF">AAAU18_02855</name>
</gene>
<name>A0ABV1I6K1_9FIRM</name>
<keyword evidence="5" id="KW-1185">Reference proteome</keyword>
<feature type="domain" description="Cohesin" evidence="3">
    <location>
        <begin position="40"/>
        <end position="128"/>
    </location>
</feature>
<accession>A0ABV1I6K1</accession>
<reference evidence="4 5" key="1">
    <citation type="submission" date="2024-04" db="EMBL/GenBank/DDBJ databases">
        <title>Human intestinal bacterial collection.</title>
        <authorList>
            <person name="Pauvert C."/>
            <person name="Hitch T.C.A."/>
            <person name="Clavel T."/>
        </authorList>
    </citation>
    <scope>NUCLEOTIDE SEQUENCE [LARGE SCALE GENOMIC DNA]</scope>
    <source>
        <strain evidence="4 5">CLA-AA-H181</strain>
    </source>
</reference>
<feature type="compositionally biased region" description="Basic and acidic residues" evidence="1">
    <location>
        <begin position="465"/>
        <end position="475"/>
    </location>
</feature>
<dbReference type="Gene3D" id="2.60.40.680">
    <property type="match status" value="1"/>
</dbReference>
<dbReference type="EMBL" id="JBBNGJ010000002">
    <property type="protein sequence ID" value="MEQ2591851.1"/>
    <property type="molecule type" value="Genomic_DNA"/>
</dbReference>
<evidence type="ECO:0000259" key="3">
    <source>
        <dbReference type="Pfam" id="PF00963"/>
    </source>
</evidence>
<dbReference type="Pfam" id="PF00963">
    <property type="entry name" value="Cohesin"/>
    <property type="match status" value="1"/>
</dbReference>
<keyword evidence="2" id="KW-0472">Membrane</keyword>
<dbReference type="InterPro" id="IPR002102">
    <property type="entry name" value="Cohesin_dom"/>
</dbReference>
<proteinExistence type="predicted"/>
<evidence type="ECO:0000313" key="5">
    <source>
        <dbReference type="Proteomes" id="UP001494672"/>
    </source>
</evidence>
<protein>
    <submittedName>
        <fullName evidence="4">Cohesin domain-containing protein</fullName>
    </submittedName>
</protein>
<dbReference type="InterPro" id="IPR008965">
    <property type="entry name" value="CBM2/CBM3_carb-bd_dom_sf"/>
</dbReference>
<feature type="region of interest" description="Disordered" evidence="1">
    <location>
        <begin position="369"/>
        <end position="390"/>
    </location>
</feature>
<evidence type="ECO:0000256" key="2">
    <source>
        <dbReference type="SAM" id="Phobius"/>
    </source>
</evidence>
<evidence type="ECO:0000313" key="4">
    <source>
        <dbReference type="EMBL" id="MEQ2591851.1"/>
    </source>
</evidence>
<dbReference type="SUPFAM" id="SSF49384">
    <property type="entry name" value="Carbohydrate-binding domain"/>
    <property type="match status" value="1"/>
</dbReference>
<sequence>MNIMRTTRFSFRTFMTEVACVLTMMLFMLHTTYAATVAFSVEVPSTTVVVGDTVKIKVSINAADQALSSYSYNITYDSTLLKAVSGGTVESEGTVSYSQANVKPGDAMTATFTFTAIASGTASIETSAVEVISDTEESIDMTPSYNSVTISDKSAAASTEAASSTVSDTGSEAEPATPLALIDSETKPVVTEDEVGTLTEADQNASAPADTLVSVHSNNNTYNIIPKPNSVSVPTGYLPVKINLNDTDIRAYMKGSSSNTVLLYAMYLLNHTERTHRSSSNTVLLYAATNDGHQGWYFFNPNEGTFLDATDLIEETDSLSSFIDKHKFVIMLIAIIVLVILVVVIIILAVSLKGLIADYEAQIDKLKKDNEEKESTANETSEAAEPSAKAAEHVRMPHHDNSEVPTINNKALFPGDDEVIHESYADSDYDNQVSPDEDDVIHTDDYDDTAFEDVADDSEPIDSAFDVKEDTESTESKIQASLDEIDAALESAKKYKD</sequence>
<feature type="transmembrane region" description="Helical" evidence="2">
    <location>
        <begin position="328"/>
        <end position="350"/>
    </location>
</feature>
<comment type="caution">
    <text evidence="4">The sequence shown here is derived from an EMBL/GenBank/DDBJ whole genome shotgun (WGS) entry which is preliminary data.</text>
</comment>
<keyword evidence="2" id="KW-1133">Transmembrane helix</keyword>
<dbReference type="CDD" id="cd08547">
    <property type="entry name" value="Type_II_cohesin"/>
    <property type="match status" value="1"/>
</dbReference>